<gene>
    <name evidence="1" type="ORF">C2E20_7720</name>
</gene>
<dbReference type="EMBL" id="LHPF02000034">
    <property type="protein sequence ID" value="PSC68696.1"/>
    <property type="molecule type" value="Genomic_DNA"/>
</dbReference>
<dbReference type="Proteomes" id="UP000239649">
    <property type="component" value="Unassembled WGS sequence"/>
</dbReference>
<accession>A0A2P6V3N4</accession>
<sequence>MLPKGGHIYGWPPLPRPRAILLAHESAHAAHEAQLDACVKVMIARWLLHAWACP</sequence>
<keyword evidence="2" id="KW-1185">Reference proteome</keyword>
<evidence type="ECO:0000313" key="2">
    <source>
        <dbReference type="Proteomes" id="UP000239649"/>
    </source>
</evidence>
<organism evidence="1 2">
    <name type="scientific">Micractinium conductrix</name>
    <dbReference type="NCBI Taxonomy" id="554055"/>
    <lineage>
        <taxon>Eukaryota</taxon>
        <taxon>Viridiplantae</taxon>
        <taxon>Chlorophyta</taxon>
        <taxon>core chlorophytes</taxon>
        <taxon>Trebouxiophyceae</taxon>
        <taxon>Chlorellales</taxon>
        <taxon>Chlorellaceae</taxon>
        <taxon>Chlorella clade</taxon>
        <taxon>Micractinium</taxon>
    </lineage>
</organism>
<comment type="caution">
    <text evidence="1">The sequence shown here is derived from an EMBL/GenBank/DDBJ whole genome shotgun (WGS) entry which is preliminary data.</text>
</comment>
<protein>
    <submittedName>
        <fullName evidence="1">Atrial natriuretic peptide receptor 2-like</fullName>
    </submittedName>
</protein>
<name>A0A2P6V3N4_9CHLO</name>
<proteinExistence type="predicted"/>
<evidence type="ECO:0000313" key="1">
    <source>
        <dbReference type="EMBL" id="PSC68696.1"/>
    </source>
</evidence>
<dbReference type="AlphaFoldDB" id="A0A2P6V3N4"/>
<reference evidence="1 2" key="1">
    <citation type="journal article" date="2018" name="Plant J.">
        <title>Genome sequences of Chlorella sorokiniana UTEX 1602 and Micractinium conductrix SAG 241.80: implications to maltose excretion by a green alga.</title>
        <authorList>
            <person name="Arriola M.B."/>
            <person name="Velmurugan N."/>
            <person name="Zhang Y."/>
            <person name="Plunkett M.H."/>
            <person name="Hondzo H."/>
            <person name="Barney B.M."/>
        </authorList>
    </citation>
    <scope>NUCLEOTIDE SEQUENCE [LARGE SCALE GENOMIC DNA]</scope>
    <source>
        <strain evidence="1 2">SAG 241.80</strain>
    </source>
</reference>